<dbReference type="AlphaFoldDB" id="A0A3M7RJQ4"/>
<reference evidence="1 2" key="1">
    <citation type="journal article" date="2018" name="Sci. Rep.">
        <title>Genomic signatures of local adaptation to the degree of environmental predictability in rotifers.</title>
        <authorList>
            <person name="Franch-Gras L."/>
            <person name="Hahn C."/>
            <person name="Garcia-Roger E.M."/>
            <person name="Carmona M.J."/>
            <person name="Serra M."/>
            <person name="Gomez A."/>
        </authorList>
    </citation>
    <scope>NUCLEOTIDE SEQUENCE [LARGE SCALE GENOMIC DNA]</scope>
    <source>
        <strain evidence="1">HYR1</strain>
    </source>
</reference>
<name>A0A3M7RJQ4_BRAPC</name>
<protein>
    <submittedName>
        <fullName evidence="1">Uncharacterized protein</fullName>
    </submittedName>
</protein>
<sequence>MNKNNANFFKSVRSAFILKVIIYKAEAYLAQGFVYPKYKTISFHFCFASYAAGRPYRNKKIF</sequence>
<dbReference type="Proteomes" id="UP000276133">
    <property type="component" value="Unassembled WGS sequence"/>
</dbReference>
<dbReference type="EMBL" id="REGN01003268">
    <property type="protein sequence ID" value="RNA23528.1"/>
    <property type="molecule type" value="Genomic_DNA"/>
</dbReference>
<keyword evidence="2" id="KW-1185">Reference proteome</keyword>
<organism evidence="1 2">
    <name type="scientific">Brachionus plicatilis</name>
    <name type="common">Marine rotifer</name>
    <name type="synonym">Brachionus muelleri</name>
    <dbReference type="NCBI Taxonomy" id="10195"/>
    <lineage>
        <taxon>Eukaryota</taxon>
        <taxon>Metazoa</taxon>
        <taxon>Spiralia</taxon>
        <taxon>Gnathifera</taxon>
        <taxon>Rotifera</taxon>
        <taxon>Eurotatoria</taxon>
        <taxon>Monogononta</taxon>
        <taxon>Pseudotrocha</taxon>
        <taxon>Ploima</taxon>
        <taxon>Brachionidae</taxon>
        <taxon>Brachionus</taxon>
    </lineage>
</organism>
<proteinExistence type="predicted"/>
<evidence type="ECO:0000313" key="1">
    <source>
        <dbReference type="EMBL" id="RNA23528.1"/>
    </source>
</evidence>
<gene>
    <name evidence="1" type="ORF">BpHYR1_009878</name>
</gene>
<comment type="caution">
    <text evidence="1">The sequence shown here is derived from an EMBL/GenBank/DDBJ whole genome shotgun (WGS) entry which is preliminary data.</text>
</comment>
<evidence type="ECO:0000313" key="2">
    <source>
        <dbReference type="Proteomes" id="UP000276133"/>
    </source>
</evidence>
<accession>A0A3M7RJQ4</accession>